<evidence type="ECO:0000313" key="2">
    <source>
        <dbReference type="EMBL" id="RXG45752.1"/>
    </source>
</evidence>
<reference evidence="1 3" key="1">
    <citation type="submission" date="2017-12" db="EMBL/GenBank/DDBJ databases">
        <title>Comparative genomics yields insights into virulence evolution of Verticillium dahliae.</title>
        <authorList>
            <person name="Fan R."/>
            <person name="Armitage A.D."/>
            <person name="Cascant-Lopez E."/>
            <person name="Sobczyk M."/>
            <person name="Cockerton H.M."/>
            <person name="Harrison R.J."/>
        </authorList>
    </citation>
    <scope>NUCLEOTIDE SEQUENCE [LARGE SCALE GENOMIC DNA]</scope>
    <source>
        <strain evidence="1 3">12008</strain>
    </source>
</reference>
<evidence type="ECO:0000313" key="1">
    <source>
        <dbReference type="EMBL" id="PNH34375.1"/>
    </source>
</evidence>
<protein>
    <submittedName>
        <fullName evidence="2">Uncharacterized protein</fullName>
    </submittedName>
</protein>
<accession>A0A2J8CBH4</accession>
<gene>
    <name evidence="1" type="ORF">BJF96_g2622</name>
    <name evidence="2" type="ORF">VDGE_30431</name>
</gene>
<proteinExistence type="predicted"/>
<comment type="caution">
    <text evidence="2">The sequence shown here is derived from an EMBL/GenBank/DDBJ whole genome shotgun (WGS) entry which is preliminary data.</text>
</comment>
<reference evidence="2 4" key="2">
    <citation type="submission" date="2018-12" db="EMBL/GenBank/DDBJ databases">
        <title>Genome of Verticillium dahliae isolate Getta Getta.</title>
        <authorList>
            <person name="Gardiner D.M."/>
        </authorList>
    </citation>
    <scope>NUCLEOTIDE SEQUENCE [LARGE SCALE GENOMIC DNA]</scope>
    <source>
        <strain evidence="2 4">Getta Getta</strain>
    </source>
</reference>
<organism evidence="2 4">
    <name type="scientific">Verticillium dahliae</name>
    <name type="common">Verticillium wilt</name>
    <dbReference type="NCBI Taxonomy" id="27337"/>
    <lineage>
        <taxon>Eukaryota</taxon>
        <taxon>Fungi</taxon>
        <taxon>Dikarya</taxon>
        <taxon>Ascomycota</taxon>
        <taxon>Pezizomycotina</taxon>
        <taxon>Sordariomycetes</taxon>
        <taxon>Hypocreomycetidae</taxon>
        <taxon>Glomerellales</taxon>
        <taxon>Plectosphaerellaceae</taxon>
        <taxon>Verticillium</taxon>
    </lineage>
</organism>
<name>A0A2J8CBH4_VERDA</name>
<dbReference type="AlphaFoldDB" id="A0A2J8CBH4"/>
<evidence type="ECO:0000313" key="4">
    <source>
        <dbReference type="Proteomes" id="UP000288725"/>
    </source>
</evidence>
<sequence length="71" mass="7940">MALCRAEKSRSPLAAIYQAGYHQLASLPQGPPGSKDQSYTICGITSTQALRTQITRYYHLTDRPTTQKRKN</sequence>
<dbReference type="Proteomes" id="UP000288725">
    <property type="component" value="Chromosome 2"/>
</dbReference>
<dbReference type="EMBL" id="RSDZ01000057">
    <property type="protein sequence ID" value="RXG45752.1"/>
    <property type="molecule type" value="Genomic_DNA"/>
</dbReference>
<evidence type="ECO:0000313" key="3">
    <source>
        <dbReference type="Proteomes" id="UP000236305"/>
    </source>
</evidence>
<dbReference type="Proteomes" id="UP000236305">
    <property type="component" value="Unassembled WGS sequence"/>
</dbReference>
<dbReference type="EMBL" id="MPSH01000006">
    <property type="protein sequence ID" value="PNH34375.1"/>
    <property type="molecule type" value="Genomic_DNA"/>
</dbReference>